<evidence type="ECO:0000256" key="1">
    <source>
        <dbReference type="ARBA" id="ARBA00001096"/>
    </source>
</evidence>
<sequence length="288" mass="31620">MSALPDGVTREVWHDIDVLRIETPSSTARISLHGGQVLSFAPAGFDDLLWLSPTTAMPPKAIRGGVPVCWPYFGRQGQPDDAPQHGHARVSRWPLTEVKREADGGVVLKLALPLREGLPLELVQTVRVGRELRQSLDTVHRGESTVMLTQALHTYFRVADAMQVAVTGLDGLRYADKYDGDTHVQSGDWSLHDVRDPGRSDRIYAGTGHRFELIDPAGGRRIRLDTFGSRSLVVWNPGEAGACAIADMPDDGWRTFVCLEAANAGEDAIELEPGQRHRLSHVVSVTRL</sequence>
<dbReference type="AlphaFoldDB" id="A0A7G9TEE2"/>
<feature type="binding site" evidence="6">
    <location>
        <position position="84"/>
    </location>
    <ligand>
        <name>substrate</name>
    </ligand>
</feature>
<dbReference type="PANTHER" id="PTHR11122:SF13">
    <property type="entry name" value="GLUCOSE-6-PHOSPHATE 1-EPIMERASE"/>
    <property type="match status" value="1"/>
</dbReference>
<dbReference type="InterPro" id="IPR014718">
    <property type="entry name" value="GH-type_carb-bd"/>
</dbReference>
<protein>
    <recommendedName>
        <fullName evidence="4">Putative glucose-6-phosphate 1-epimerase</fullName>
        <ecNumber evidence="4">5.1.3.15</ecNumber>
    </recommendedName>
</protein>
<evidence type="ECO:0000313" key="7">
    <source>
        <dbReference type="EMBL" id="QNN78467.1"/>
    </source>
</evidence>
<reference evidence="7 8" key="1">
    <citation type="submission" date="2020-08" db="EMBL/GenBank/DDBJ databases">
        <title>Streptomycin Non-resistant strain, P. mexicana.</title>
        <authorList>
            <person name="Ganesh-Kumar S."/>
            <person name="Zhe T."/>
            <person name="Yu Z."/>
            <person name="Min Y."/>
        </authorList>
    </citation>
    <scope>NUCLEOTIDE SEQUENCE [LARGE SCALE GENOMIC DNA]</scope>
    <source>
        <strain evidence="7 8">GTZY2</strain>
    </source>
</reference>
<dbReference type="Pfam" id="PF01263">
    <property type="entry name" value="Aldose_epim"/>
    <property type="match status" value="1"/>
</dbReference>
<accession>A0A7G9TEE2</accession>
<evidence type="ECO:0000256" key="3">
    <source>
        <dbReference type="ARBA" id="ARBA00023235"/>
    </source>
</evidence>
<dbReference type="CDD" id="cd09020">
    <property type="entry name" value="D-hex-6-P-epi_like"/>
    <property type="match status" value="1"/>
</dbReference>
<dbReference type="Gene3D" id="2.70.98.10">
    <property type="match status" value="1"/>
</dbReference>
<dbReference type="PANTHER" id="PTHR11122">
    <property type="entry name" value="APOSPORY-ASSOCIATED PROTEIN C-RELATED"/>
    <property type="match status" value="1"/>
</dbReference>
<feature type="binding site" evidence="6">
    <location>
        <position position="89"/>
    </location>
    <ligand>
        <name>substrate</name>
    </ligand>
</feature>
<gene>
    <name evidence="7" type="ORF">IAE60_03235</name>
</gene>
<dbReference type="Proteomes" id="UP000515838">
    <property type="component" value="Chromosome"/>
</dbReference>
<evidence type="ECO:0000256" key="4">
    <source>
        <dbReference type="PIRNR" id="PIRNR016020"/>
    </source>
</evidence>
<dbReference type="GO" id="GO:0047938">
    <property type="term" value="F:glucose-6-phosphate 1-epimerase activity"/>
    <property type="evidence" value="ECO:0007669"/>
    <property type="project" value="UniProtKB-UniRule"/>
</dbReference>
<keyword evidence="3 4" id="KW-0413">Isomerase</keyword>
<evidence type="ECO:0000256" key="5">
    <source>
        <dbReference type="PIRSR" id="PIRSR016020-1"/>
    </source>
</evidence>
<comment type="catalytic activity">
    <reaction evidence="1">
        <text>alpha-D-glucose 6-phosphate = beta-D-glucose 6-phosphate</text>
        <dbReference type="Rhea" id="RHEA:16249"/>
        <dbReference type="ChEBI" id="CHEBI:58225"/>
        <dbReference type="ChEBI" id="CHEBI:58247"/>
        <dbReference type="EC" id="5.1.3.15"/>
    </reaction>
</comment>
<comment type="similarity">
    <text evidence="2 4">Belongs to the glucose-6-phosphate 1-epimerase family.</text>
</comment>
<feature type="active site" evidence="5">
    <location>
        <position position="153"/>
    </location>
</feature>
<feature type="binding site" evidence="6">
    <location>
        <position position="63"/>
    </location>
    <ligand>
        <name>substrate</name>
    </ligand>
</feature>
<dbReference type="PIRSF" id="PIRSF016020">
    <property type="entry name" value="PHexose_mutarotase"/>
    <property type="match status" value="1"/>
</dbReference>
<dbReference type="InterPro" id="IPR011013">
    <property type="entry name" value="Gal_mutarotase_sf_dom"/>
</dbReference>
<feature type="active site" evidence="5">
    <location>
        <position position="260"/>
    </location>
</feature>
<dbReference type="EC" id="5.1.3.15" evidence="4"/>
<evidence type="ECO:0000256" key="2">
    <source>
        <dbReference type="ARBA" id="ARBA00005866"/>
    </source>
</evidence>
<name>A0A7G9TEE2_PSEMX</name>
<evidence type="ECO:0000313" key="8">
    <source>
        <dbReference type="Proteomes" id="UP000515838"/>
    </source>
</evidence>
<dbReference type="SUPFAM" id="SSF74650">
    <property type="entry name" value="Galactose mutarotase-like"/>
    <property type="match status" value="1"/>
</dbReference>
<organism evidence="7 8">
    <name type="scientific">Pseudoxanthomonas mexicana</name>
    <dbReference type="NCBI Taxonomy" id="128785"/>
    <lineage>
        <taxon>Bacteria</taxon>
        <taxon>Pseudomonadati</taxon>
        <taxon>Pseudomonadota</taxon>
        <taxon>Gammaproteobacteria</taxon>
        <taxon>Lysobacterales</taxon>
        <taxon>Lysobacteraceae</taxon>
        <taxon>Pseudoxanthomonas</taxon>
    </lineage>
</organism>
<dbReference type="InterPro" id="IPR025532">
    <property type="entry name" value="G6P_1-epimerase"/>
</dbReference>
<evidence type="ECO:0000256" key="6">
    <source>
        <dbReference type="PIRSR" id="PIRSR016020-2"/>
    </source>
</evidence>
<proteinExistence type="inferred from homology"/>
<dbReference type="InterPro" id="IPR008183">
    <property type="entry name" value="Aldose_1/G6P_1-epimerase"/>
</dbReference>
<dbReference type="EMBL" id="CP060731">
    <property type="protein sequence ID" value="QNN78467.1"/>
    <property type="molecule type" value="Genomic_DNA"/>
</dbReference>
<dbReference type="GO" id="GO:0005975">
    <property type="term" value="P:carbohydrate metabolic process"/>
    <property type="evidence" value="ECO:0007669"/>
    <property type="project" value="InterPro"/>
</dbReference>
<dbReference type="GO" id="GO:0030246">
    <property type="term" value="F:carbohydrate binding"/>
    <property type="evidence" value="ECO:0007669"/>
    <property type="project" value="UniProtKB-UniRule"/>
</dbReference>